<dbReference type="SUPFAM" id="SSF56112">
    <property type="entry name" value="Protein kinase-like (PK-like)"/>
    <property type="match status" value="1"/>
</dbReference>
<feature type="non-terminal residue" evidence="3">
    <location>
        <position position="1"/>
    </location>
</feature>
<proteinExistence type="predicted"/>
<dbReference type="Proteomes" id="UP000815325">
    <property type="component" value="Unassembled WGS sequence"/>
</dbReference>
<dbReference type="Gene3D" id="3.30.200.20">
    <property type="entry name" value="Phosphorylase Kinase, domain 1"/>
    <property type="match status" value="1"/>
</dbReference>
<evidence type="ECO:0000256" key="2">
    <source>
        <dbReference type="SAM" id="MobiDB-lite"/>
    </source>
</evidence>
<evidence type="ECO:0000313" key="4">
    <source>
        <dbReference type="Proteomes" id="UP000815325"/>
    </source>
</evidence>
<feature type="region of interest" description="Disordered" evidence="2">
    <location>
        <begin position="34"/>
        <end position="62"/>
    </location>
</feature>
<sequence length="132" mass="14402">VHDIGSPSVPMRRRDSQRASFHLGTLTHAAQQLPSCSTLSSIPPAREQRGGGDQGLGAFSKEQADTPSPLVYIQQLVHELKTEHLVIERQLGQGGFGTVYQARWRNLPVAVKIILFPGKPSTLPPTKEDEQG</sequence>
<dbReference type="InterPro" id="IPR011009">
    <property type="entry name" value="Kinase-like_dom_sf"/>
</dbReference>
<evidence type="ECO:0008006" key="5">
    <source>
        <dbReference type="Google" id="ProtNLM"/>
    </source>
</evidence>
<feature type="non-terminal residue" evidence="3">
    <location>
        <position position="132"/>
    </location>
</feature>
<organism evidence="3 4">
    <name type="scientific">Dunaliella salina</name>
    <name type="common">Green alga</name>
    <name type="synonym">Protococcus salinus</name>
    <dbReference type="NCBI Taxonomy" id="3046"/>
    <lineage>
        <taxon>Eukaryota</taxon>
        <taxon>Viridiplantae</taxon>
        <taxon>Chlorophyta</taxon>
        <taxon>core chlorophytes</taxon>
        <taxon>Chlorophyceae</taxon>
        <taxon>CS clade</taxon>
        <taxon>Chlamydomonadales</taxon>
        <taxon>Dunaliellaceae</taxon>
        <taxon>Dunaliella</taxon>
    </lineage>
</organism>
<reference evidence="3" key="1">
    <citation type="submission" date="2017-08" db="EMBL/GenBank/DDBJ databases">
        <authorList>
            <person name="Polle J.E."/>
            <person name="Barry K."/>
            <person name="Cushman J."/>
            <person name="Schmutz J."/>
            <person name="Tran D."/>
            <person name="Hathwaick L.T."/>
            <person name="Yim W.C."/>
            <person name="Jenkins J."/>
            <person name="Mckie-Krisberg Z.M."/>
            <person name="Prochnik S."/>
            <person name="Lindquist E."/>
            <person name="Dockter R.B."/>
            <person name="Adam C."/>
            <person name="Molina H."/>
            <person name="Bunkerborg J."/>
            <person name="Jin E."/>
            <person name="Buchheim M."/>
            <person name="Magnuson J."/>
        </authorList>
    </citation>
    <scope>NUCLEOTIDE SEQUENCE</scope>
    <source>
        <strain evidence="3">CCAP 19/18</strain>
    </source>
</reference>
<evidence type="ECO:0000256" key="1">
    <source>
        <dbReference type="PROSITE-ProRule" id="PRU10141"/>
    </source>
</evidence>
<gene>
    <name evidence="3" type="ORF">DUNSADRAFT_4618</name>
</gene>
<dbReference type="InterPro" id="IPR017441">
    <property type="entry name" value="Protein_kinase_ATP_BS"/>
</dbReference>
<dbReference type="PROSITE" id="PS00107">
    <property type="entry name" value="PROTEIN_KINASE_ATP"/>
    <property type="match status" value="1"/>
</dbReference>
<keyword evidence="4" id="KW-1185">Reference proteome</keyword>
<dbReference type="EMBL" id="MU071314">
    <property type="protein sequence ID" value="KAF5826134.1"/>
    <property type="molecule type" value="Genomic_DNA"/>
</dbReference>
<evidence type="ECO:0000313" key="3">
    <source>
        <dbReference type="EMBL" id="KAF5826134.1"/>
    </source>
</evidence>
<accession>A0ABQ7FUQ6</accession>
<name>A0ABQ7FUQ6_DUNSA</name>
<feature type="binding site" evidence="1">
    <location>
        <position position="119"/>
    </location>
    <ligand>
        <name>ATP</name>
        <dbReference type="ChEBI" id="CHEBI:30616"/>
    </ligand>
</feature>
<keyword evidence="1" id="KW-0547">Nucleotide-binding</keyword>
<comment type="caution">
    <text evidence="3">The sequence shown here is derived from an EMBL/GenBank/DDBJ whole genome shotgun (WGS) entry which is preliminary data.</text>
</comment>
<keyword evidence="1" id="KW-0067">ATP-binding</keyword>
<protein>
    <recommendedName>
        <fullName evidence="5">Protein kinase domain-containing protein</fullName>
    </recommendedName>
</protein>